<evidence type="ECO:0000256" key="3">
    <source>
        <dbReference type="ARBA" id="ARBA00022475"/>
    </source>
</evidence>
<evidence type="ECO:0000256" key="8">
    <source>
        <dbReference type="ARBA" id="ARBA00038436"/>
    </source>
</evidence>
<keyword evidence="5 9" id="KW-0812">Transmembrane</keyword>
<feature type="domain" description="Tripartite ATP-independent periplasmic transporters DctQ component" evidence="10">
    <location>
        <begin position="29"/>
        <end position="161"/>
    </location>
</feature>
<comment type="subcellular location">
    <subcellularLocation>
        <location evidence="1 9">Cell inner membrane</location>
        <topology evidence="1 9">Multi-pass membrane protein</topology>
    </subcellularLocation>
</comment>
<keyword evidence="2 9" id="KW-0813">Transport</keyword>
<evidence type="ECO:0000313" key="12">
    <source>
        <dbReference type="Proteomes" id="UP000480684"/>
    </source>
</evidence>
<comment type="similarity">
    <text evidence="8 9">Belongs to the TRAP transporter small permease family.</text>
</comment>
<dbReference type="InterPro" id="IPR055348">
    <property type="entry name" value="DctQ"/>
</dbReference>
<feature type="transmembrane region" description="Helical" evidence="9">
    <location>
        <begin position="134"/>
        <end position="151"/>
    </location>
</feature>
<dbReference type="PANTHER" id="PTHR35011">
    <property type="entry name" value="2,3-DIKETO-L-GULONATE TRAP TRANSPORTER SMALL PERMEASE PROTEIN YIAM"/>
    <property type="match status" value="1"/>
</dbReference>
<evidence type="ECO:0000256" key="5">
    <source>
        <dbReference type="ARBA" id="ARBA00022692"/>
    </source>
</evidence>
<dbReference type="Pfam" id="PF04290">
    <property type="entry name" value="DctQ"/>
    <property type="match status" value="1"/>
</dbReference>
<dbReference type="AlphaFoldDB" id="A0A7C9UXG4"/>
<comment type="subunit">
    <text evidence="9">The complex comprises the extracytoplasmic solute receptor protein and the two transmembrane proteins.</text>
</comment>
<dbReference type="RefSeq" id="WP_163675021.1">
    <property type="nucleotide sequence ID" value="NZ_JAAIYP010000011.1"/>
</dbReference>
<feature type="transmembrane region" description="Helical" evidence="9">
    <location>
        <begin position="21"/>
        <end position="41"/>
    </location>
</feature>
<sequence>MSLLLRLSGLIDRINTAVGRTAIWLVLAMTLVSAGNAVIRYSLNTSSNAWLEIQWYLFSGVFLLCAGYTLLNNEHIRIDVLSSRFSRRTQTWIEVVGGVFFLMPMACLIMWLSWPIFMDSFVNGETSSDAGGLIRWPAKILIPVGFALLALQGLSETIKRIAFLLGIAPDPAAAHSSHHGGGHD</sequence>
<proteinExistence type="inferred from homology"/>
<gene>
    <name evidence="11" type="ORF">G4223_03370</name>
</gene>
<evidence type="ECO:0000313" key="11">
    <source>
        <dbReference type="EMBL" id="NFV79155.1"/>
    </source>
</evidence>
<dbReference type="GO" id="GO:0022857">
    <property type="term" value="F:transmembrane transporter activity"/>
    <property type="evidence" value="ECO:0007669"/>
    <property type="project" value="UniProtKB-UniRule"/>
</dbReference>
<keyword evidence="12" id="KW-1185">Reference proteome</keyword>
<dbReference type="GO" id="GO:0005886">
    <property type="term" value="C:plasma membrane"/>
    <property type="evidence" value="ECO:0007669"/>
    <property type="project" value="UniProtKB-SubCell"/>
</dbReference>
<feature type="transmembrane region" description="Helical" evidence="9">
    <location>
        <begin position="92"/>
        <end position="114"/>
    </location>
</feature>
<organism evidence="11 12">
    <name type="scientific">Magnetospirillum aberrantis SpK</name>
    <dbReference type="NCBI Taxonomy" id="908842"/>
    <lineage>
        <taxon>Bacteria</taxon>
        <taxon>Pseudomonadati</taxon>
        <taxon>Pseudomonadota</taxon>
        <taxon>Alphaproteobacteria</taxon>
        <taxon>Rhodospirillales</taxon>
        <taxon>Rhodospirillaceae</taxon>
        <taxon>Magnetospirillum</taxon>
    </lineage>
</organism>
<evidence type="ECO:0000256" key="6">
    <source>
        <dbReference type="ARBA" id="ARBA00022989"/>
    </source>
</evidence>
<evidence type="ECO:0000256" key="7">
    <source>
        <dbReference type="ARBA" id="ARBA00023136"/>
    </source>
</evidence>
<dbReference type="PANTHER" id="PTHR35011:SF4">
    <property type="entry name" value="SLL1102 PROTEIN"/>
    <property type="match status" value="1"/>
</dbReference>
<name>A0A7C9UXG4_9PROT</name>
<keyword evidence="7 9" id="KW-0472">Membrane</keyword>
<comment type="caution">
    <text evidence="11">The sequence shown here is derived from an EMBL/GenBank/DDBJ whole genome shotgun (WGS) entry which is preliminary data.</text>
</comment>
<evidence type="ECO:0000256" key="2">
    <source>
        <dbReference type="ARBA" id="ARBA00022448"/>
    </source>
</evidence>
<dbReference type="InterPro" id="IPR007387">
    <property type="entry name" value="TRAP_DctQ"/>
</dbReference>
<evidence type="ECO:0000256" key="4">
    <source>
        <dbReference type="ARBA" id="ARBA00022519"/>
    </source>
</evidence>
<keyword evidence="3" id="KW-1003">Cell membrane</keyword>
<feature type="transmembrane region" description="Helical" evidence="9">
    <location>
        <begin position="53"/>
        <end position="71"/>
    </location>
</feature>
<evidence type="ECO:0000256" key="9">
    <source>
        <dbReference type="RuleBase" id="RU369079"/>
    </source>
</evidence>
<evidence type="ECO:0000259" key="10">
    <source>
        <dbReference type="Pfam" id="PF04290"/>
    </source>
</evidence>
<keyword evidence="4 9" id="KW-0997">Cell inner membrane</keyword>
<comment type="function">
    <text evidence="9">Part of the tripartite ATP-independent periplasmic (TRAP) transport system.</text>
</comment>
<dbReference type="Proteomes" id="UP000480684">
    <property type="component" value="Unassembled WGS sequence"/>
</dbReference>
<evidence type="ECO:0000256" key="1">
    <source>
        <dbReference type="ARBA" id="ARBA00004429"/>
    </source>
</evidence>
<keyword evidence="6 9" id="KW-1133">Transmembrane helix</keyword>
<accession>A0A7C9UXG4</accession>
<dbReference type="EMBL" id="JAAIYP010000011">
    <property type="protein sequence ID" value="NFV79155.1"/>
    <property type="molecule type" value="Genomic_DNA"/>
</dbReference>
<reference evidence="11 12" key="1">
    <citation type="submission" date="2020-02" db="EMBL/GenBank/DDBJ databases">
        <authorList>
            <person name="Dziuba M."/>
            <person name="Kuznetsov B."/>
            <person name="Mardanov A."/>
            <person name="Ravin N."/>
            <person name="Grouzdev D."/>
        </authorList>
    </citation>
    <scope>NUCLEOTIDE SEQUENCE [LARGE SCALE GENOMIC DNA]</scope>
    <source>
        <strain evidence="11 12">SpK</strain>
    </source>
</reference>
<protein>
    <recommendedName>
        <fullName evidence="9">TRAP transporter small permease protein</fullName>
    </recommendedName>
</protein>